<evidence type="ECO:0000313" key="2">
    <source>
        <dbReference type="EMBL" id="EOA95478.1"/>
    </source>
</evidence>
<sequence>MGTALYGSGKAGGSINLRNPAVCGKARGHVRCEEGEVPCQVCGKEAKFLSTTAVMFIQAAVHTGEPQRSFRIHQKSQLKMRVLKGILSFCCVACTREVQETFPSAVAISSSHGSEELVPVVAGHQTAFSRAEPFVCCICPRRGWRLKHHGQRPAEPPAPPAPTQQQSRCQEMLADGQELLCMCLSTEDAGTKEHHLFAV</sequence>
<accession>R0KQF7</accession>
<gene>
    <name evidence="2" type="ORF">Anapl_11130</name>
</gene>
<organism evidence="2 3">
    <name type="scientific">Anas platyrhynchos</name>
    <name type="common">Mallard</name>
    <name type="synonym">Anas boschas</name>
    <dbReference type="NCBI Taxonomy" id="8839"/>
    <lineage>
        <taxon>Eukaryota</taxon>
        <taxon>Metazoa</taxon>
        <taxon>Chordata</taxon>
        <taxon>Craniata</taxon>
        <taxon>Vertebrata</taxon>
        <taxon>Euteleostomi</taxon>
        <taxon>Archelosauria</taxon>
        <taxon>Archosauria</taxon>
        <taxon>Dinosauria</taxon>
        <taxon>Saurischia</taxon>
        <taxon>Theropoda</taxon>
        <taxon>Coelurosauria</taxon>
        <taxon>Aves</taxon>
        <taxon>Neognathae</taxon>
        <taxon>Galloanserae</taxon>
        <taxon>Anseriformes</taxon>
        <taxon>Anatidae</taxon>
        <taxon>Anatinae</taxon>
        <taxon>Anas</taxon>
    </lineage>
</organism>
<evidence type="ECO:0000313" key="3">
    <source>
        <dbReference type="Proteomes" id="UP000296049"/>
    </source>
</evidence>
<dbReference type="Proteomes" id="UP000296049">
    <property type="component" value="Unassembled WGS sequence"/>
</dbReference>
<feature type="region of interest" description="Disordered" evidence="1">
    <location>
        <begin position="148"/>
        <end position="167"/>
    </location>
</feature>
<dbReference type="AlphaFoldDB" id="R0KQF7"/>
<dbReference type="EMBL" id="KB744292">
    <property type="protein sequence ID" value="EOA95478.1"/>
    <property type="molecule type" value="Genomic_DNA"/>
</dbReference>
<evidence type="ECO:0000256" key="1">
    <source>
        <dbReference type="SAM" id="MobiDB-lite"/>
    </source>
</evidence>
<proteinExistence type="predicted"/>
<name>R0KQF7_ANAPL</name>
<protein>
    <submittedName>
        <fullName evidence="2">Uncharacterized protein</fullName>
    </submittedName>
</protein>
<keyword evidence="3" id="KW-1185">Reference proteome</keyword>
<reference evidence="3" key="1">
    <citation type="journal article" date="2013" name="Nat. Genet.">
        <title>The duck genome and transcriptome provide insight into an avian influenza virus reservoir species.</title>
        <authorList>
            <person name="Huang Y."/>
            <person name="Li Y."/>
            <person name="Burt D.W."/>
            <person name="Chen H."/>
            <person name="Zhang Y."/>
            <person name="Qian W."/>
            <person name="Kim H."/>
            <person name="Gan S."/>
            <person name="Zhao Y."/>
            <person name="Li J."/>
            <person name="Yi K."/>
            <person name="Feng H."/>
            <person name="Zhu P."/>
            <person name="Li B."/>
            <person name="Liu Q."/>
            <person name="Fairley S."/>
            <person name="Magor K.E."/>
            <person name="Du Z."/>
            <person name="Hu X."/>
            <person name="Goodman L."/>
            <person name="Tafer H."/>
            <person name="Vignal A."/>
            <person name="Lee T."/>
            <person name="Kim K.W."/>
            <person name="Sheng Z."/>
            <person name="An Y."/>
            <person name="Searle S."/>
            <person name="Herrero J."/>
            <person name="Groenen M.A."/>
            <person name="Crooijmans R.P."/>
            <person name="Faraut T."/>
            <person name="Cai Q."/>
            <person name="Webster R.G."/>
            <person name="Aldridge J.R."/>
            <person name="Warren W.C."/>
            <person name="Bartschat S."/>
            <person name="Kehr S."/>
            <person name="Marz M."/>
            <person name="Stadler P.F."/>
            <person name="Smith J."/>
            <person name="Kraus R.H."/>
            <person name="Zhao Y."/>
            <person name="Ren L."/>
            <person name="Fei J."/>
            <person name="Morisson M."/>
            <person name="Kaiser P."/>
            <person name="Griffin D.K."/>
            <person name="Rao M."/>
            <person name="Pitel F."/>
            <person name="Wang J."/>
            <person name="Li N."/>
        </authorList>
    </citation>
    <scope>NUCLEOTIDE SEQUENCE [LARGE SCALE GENOMIC DNA]</scope>
</reference>